<sequence length="140" mass="14690">MRARLAPSNGRSLASGLGKEEQSMGMLQSNCLSLTKVEKREKPLAAVSKTQWQIPDADENTVKNLPIGSALSLGSPTASPMRTSPIDEDTLVWLPACKMCSGLNNPPGASSWALWTGSLILGCPSGGSGGENMAGCWQIM</sequence>
<reference evidence="2" key="1">
    <citation type="submission" date="2019-04" db="EMBL/GenBank/DDBJ databases">
        <title>Genome assembly of Zosterops borbonicus 15179.</title>
        <authorList>
            <person name="Leroy T."/>
            <person name="Anselmetti Y."/>
            <person name="Tilak M.-K."/>
            <person name="Nabholz B."/>
        </authorList>
    </citation>
    <scope>NUCLEOTIDE SEQUENCE</scope>
    <source>
        <strain evidence="2">HGM_15179</strain>
        <tissue evidence="2">Muscle</tissue>
    </source>
</reference>
<gene>
    <name evidence="2" type="ORF">HGM15179_002612</name>
</gene>
<name>A0A8K1GSB3_9PASS</name>
<evidence type="ECO:0000313" key="3">
    <source>
        <dbReference type="Proteomes" id="UP000796761"/>
    </source>
</evidence>
<protein>
    <submittedName>
        <fullName evidence="2">Uncharacterized protein</fullName>
    </submittedName>
</protein>
<dbReference type="AlphaFoldDB" id="A0A8K1GSB3"/>
<feature type="region of interest" description="Disordered" evidence="1">
    <location>
        <begin position="1"/>
        <end position="21"/>
    </location>
</feature>
<proteinExistence type="predicted"/>
<evidence type="ECO:0000256" key="1">
    <source>
        <dbReference type="SAM" id="MobiDB-lite"/>
    </source>
</evidence>
<dbReference type="EMBL" id="SWJQ01000048">
    <property type="protein sequence ID" value="TRZ24405.1"/>
    <property type="molecule type" value="Genomic_DNA"/>
</dbReference>
<organism evidence="2 3">
    <name type="scientific">Zosterops borbonicus</name>
    <dbReference type="NCBI Taxonomy" id="364589"/>
    <lineage>
        <taxon>Eukaryota</taxon>
        <taxon>Metazoa</taxon>
        <taxon>Chordata</taxon>
        <taxon>Craniata</taxon>
        <taxon>Vertebrata</taxon>
        <taxon>Euteleostomi</taxon>
        <taxon>Archelosauria</taxon>
        <taxon>Archosauria</taxon>
        <taxon>Dinosauria</taxon>
        <taxon>Saurischia</taxon>
        <taxon>Theropoda</taxon>
        <taxon>Coelurosauria</taxon>
        <taxon>Aves</taxon>
        <taxon>Neognathae</taxon>
        <taxon>Neoaves</taxon>
        <taxon>Telluraves</taxon>
        <taxon>Australaves</taxon>
        <taxon>Passeriformes</taxon>
        <taxon>Sylvioidea</taxon>
        <taxon>Zosteropidae</taxon>
        <taxon>Zosterops</taxon>
    </lineage>
</organism>
<evidence type="ECO:0000313" key="2">
    <source>
        <dbReference type="EMBL" id="TRZ24405.1"/>
    </source>
</evidence>
<comment type="caution">
    <text evidence="2">The sequence shown here is derived from an EMBL/GenBank/DDBJ whole genome shotgun (WGS) entry which is preliminary data.</text>
</comment>
<accession>A0A8K1GSB3</accession>
<dbReference type="Proteomes" id="UP000796761">
    <property type="component" value="Unassembled WGS sequence"/>
</dbReference>
<keyword evidence="3" id="KW-1185">Reference proteome</keyword>